<evidence type="ECO:0000256" key="5">
    <source>
        <dbReference type="ARBA" id="ARBA00023002"/>
    </source>
</evidence>
<dbReference type="OrthoDB" id="10262250at2759"/>
<dbReference type="InterPro" id="IPR035587">
    <property type="entry name" value="DUS-like_FMN-bd"/>
</dbReference>
<dbReference type="SMART" id="SM00358">
    <property type="entry name" value="DSRM"/>
    <property type="match status" value="1"/>
</dbReference>
<dbReference type="Gene3D" id="3.20.20.70">
    <property type="entry name" value="Aldolase class I"/>
    <property type="match status" value="1"/>
</dbReference>
<dbReference type="InterPro" id="IPR018517">
    <property type="entry name" value="tRNA_hU_synthase_CS"/>
</dbReference>
<gene>
    <name evidence="7" type="ORF">HOLleu_12118</name>
</gene>
<dbReference type="EMBL" id="JAIZAY010000005">
    <property type="protein sequence ID" value="KAJ8041328.1"/>
    <property type="molecule type" value="Genomic_DNA"/>
</dbReference>
<evidence type="ECO:0000259" key="6">
    <source>
        <dbReference type="SMART" id="SM00358"/>
    </source>
</evidence>
<dbReference type="GO" id="GO:0000049">
    <property type="term" value="F:tRNA binding"/>
    <property type="evidence" value="ECO:0007669"/>
    <property type="project" value="InterPro"/>
</dbReference>
<dbReference type="CDD" id="cd19871">
    <property type="entry name" value="DSRM_DUS2L"/>
    <property type="match status" value="1"/>
</dbReference>
<comment type="cofactor">
    <cofactor evidence="1">
        <name>FMN</name>
        <dbReference type="ChEBI" id="CHEBI:58210"/>
    </cofactor>
</comment>
<dbReference type="PANTHER" id="PTHR45936:SF1">
    <property type="entry name" value="TRNA-DIHYDROURIDINE(20) SYNTHASE [NAD(P)+]-LIKE"/>
    <property type="match status" value="1"/>
</dbReference>
<evidence type="ECO:0000313" key="8">
    <source>
        <dbReference type="Proteomes" id="UP001152320"/>
    </source>
</evidence>
<reference evidence="7" key="1">
    <citation type="submission" date="2021-10" db="EMBL/GenBank/DDBJ databases">
        <title>Tropical sea cucumber genome reveals ecological adaptation and Cuvierian tubules defense mechanism.</title>
        <authorList>
            <person name="Chen T."/>
        </authorList>
    </citation>
    <scope>NUCLEOTIDE SEQUENCE</scope>
    <source>
        <strain evidence="7">Nanhai2018</strain>
        <tissue evidence="7">Muscle</tissue>
    </source>
</reference>
<dbReference type="GO" id="GO:0017150">
    <property type="term" value="F:tRNA dihydrouridine synthase activity"/>
    <property type="evidence" value="ECO:0007669"/>
    <property type="project" value="InterPro"/>
</dbReference>
<accession>A0A9Q1C8P3</accession>
<dbReference type="CDD" id="cd02801">
    <property type="entry name" value="DUS_like_FMN"/>
    <property type="match status" value="1"/>
</dbReference>
<keyword evidence="4" id="KW-0819">tRNA processing</keyword>
<dbReference type="InterPro" id="IPR013785">
    <property type="entry name" value="Aldolase_TIM"/>
</dbReference>
<dbReference type="InterPro" id="IPR044463">
    <property type="entry name" value="DUS2_DSRM"/>
</dbReference>
<dbReference type="Pfam" id="PF00035">
    <property type="entry name" value="dsrm"/>
    <property type="match status" value="1"/>
</dbReference>
<keyword evidence="3" id="KW-0288">FMN</keyword>
<keyword evidence="2" id="KW-0285">Flavoprotein</keyword>
<dbReference type="InterPro" id="IPR052582">
    <property type="entry name" value="tRNA-DUS-like"/>
</dbReference>
<comment type="caution">
    <text evidence="7">The sequence shown here is derived from an EMBL/GenBank/DDBJ whole genome shotgun (WGS) entry which is preliminary data.</text>
</comment>
<evidence type="ECO:0000256" key="1">
    <source>
        <dbReference type="ARBA" id="ARBA00001917"/>
    </source>
</evidence>
<dbReference type="PANTHER" id="PTHR45936">
    <property type="entry name" value="TRNA-DIHYDROURIDINE(20) SYNTHASE [NAD(P)+]-LIKE"/>
    <property type="match status" value="1"/>
</dbReference>
<protein>
    <submittedName>
        <fullName evidence="7">tRNA-dihydrouridine(20) synthase [NAD(P)+]-like</fullName>
    </submittedName>
</protein>
<name>A0A9Q1C8P3_HOLLE</name>
<dbReference type="Gene3D" id="3.30.160.20">
    <property type="match status" value="1"/>
</dbReference>
<feature type="domain" description="DRBM" evidence="6">
    <location>
        <begin position="388"/>
        <end position="453"/>
    </location>
</feature>
<dbReference type="GO" id="GO:0005737">
    <property type="term" value="C:cytoplasm"/>
    <property type="evidence" value="ECO:0007669"/>
    <property type="project" value="TreeGrafter"/>
</dbReference>
<evidence type="ECO:0000256" key="3">
    <source>
        <dbReference type="ARBA" id="ARBA00022643"/>
    </source>
</evidence>
<dbReference type="InterPro" id="IPR014720">
    <property type="entry name" value="dsRBD_dom"/>
</dbReference>
<sequence length="509" mass="58097">MILSVNYSTKYVMSKKVKGMRMSTHLSYADKLILAPMVRIGTLPTRLLALDYGADIVYCEEIIDHKLIKCRRVENDILNTVDFVEIDGTVVFRTCAKEKDQVVFQMGTADPQRALKVAKMVESDVAGIDVNMGCPKDYSTKGGMGAALLQHPEKIKQILTTLVENVKKPVTCKVRILPKLEDTLSLVHVIESTGVAALAVHGRRKEERPNDPVHCDVIKVISESCSIPVIANGGSRDIIKSYSDIAAFRRLTGASSAMIAREAQWNLSIFRKEGKYPMEKVIRDYLRYAVEYDNYYTNTKYCIQQILHEDMETDAGIALLKARSLLEICAIWGMEDFCQNTLERRQKLIDARDEDRRTVKRRKLMDGSVLHQLYQPFKTKKYDSEKFPKVQLFEVCKQRKWPKPVFSIEERLPDRRFQCIITINNDKYQSTAWERSKRAAEHASSTVCLQVIGELTRSSEKEGKCHSLERSEVNISHINGDQKSITICDRKEKTSEVNSQTYCTKSDTR</sequence>
<evidence type="ECO:0000313" key="7">
    <source>
        <dbReference type="EMBL" id="KAJ8041328.1"/>
    </source>
</evidence>
<dbReference type="AlphaFoldDB" id="A0A9Q1C8P3"/>
<dbReference type="Proteomes" id="UP001152320">
    <property type="component" value="Chromosome 5"/>
</dbReference>
<dbReference type="PROSITE" id="PS01136">
    <property type="entry name" value="UPF0034"/>
    <property type="match status" value="1"/>
</dbReference>
<keyword evidence="8" id="KW-1185">Reference proteome</keyword>
<keyword evidence="5" id="KW-0560">Oxidoreductase</keyword>
<organism evidence="7 8">
    <name type="scientific">Holothuria leucospilota</name>
    <name type="common">Black long sea cucumber</name>
    <name type="synonym">Mertensiothuria leucospilota</name>
    <dbReference type="NCBI Taxonomy" id="206669"/>
    <lineage>
        <taxon>Eukaryota</taxon>
        <taxon>Metazoa</taxon>
        <taxon>Echinodermata</taxon>
        <taxon>Eleutherozoa</taxon>
        <taxon>Echinozoa</taxon>
        <taxon>Holothuroidea</taxon>
        <taxon>Aspidochirotacea</taxon>
        <taxon>Aspidochirotida</taxon>
        <taxon>Holothuriidae</taxon>
        <taxon>Holothuria</taxon>
    </lineage>
</organism>
<dbReference type="GO" id="GO:0050660">
    <property type="term" value="F:flavin adenine dinucleotide binding"/>
    <property type="evidence" value="ECO:0007669"/>
    <property type="project" value="InterPro"/>
</dbReference>
<proteinExistence type="predicted"/>
<evidence type="ECO:0000256" key="2">
    <source>
        <dbReference type="ARBA" id="ARBA00022630"/>
    </source>
</evidence>
<dbReference type="SUPFAM" id="SSF54768">
    <property type="entry name" value="dsRNA-binding domain-like"/>
    <property type="match status" value="1"/>
</dbReference>
<evidence type="ECO:0000256" key="4">
    <source>
        <dbReference type="ARBA" id="ARBA00022694"/>
    </source>
</evidence>
<dbReference type="Pfam" id="PF01207">
    <property type="entry name" value="Dus"/>
    <property type="match status" value="1"/>
</dbReference>
<dbReference type="SUPFAM" id="SSF51395">
    <property type="entry name" value="FMN-linked oxidoreductases"/>
    <property type="match status" value="1"/>
</dbReference>